<keyword evidence="3" id="KW-0238">DNA-binding</keyword>
<feature type="domain" description="Myb-like" evidence="5">
    <location>
        <begin position="9"/>
        <end position="61"/>
    </location>
</feature>
<dbReference type="PROSITE" id="PS50090">
    <property type="entry name" value="MYB_LIKE"/>
    <property type="match status" value="2"/>
</dbReference>
<dbReference type="InterPro" id="IPR017930">
    <property type="entry name" value="Myb_dom"/>
</dbReference>
<name>A0A8T1RCC9_CARIL</name>
<comment type="subcellular location">
    <subcellularLocation>
        <location evidence="1">Nucleus</location>
    </subcellularLocation>
</comment>
<dbReference type="GO" id="GO:0005634">
    <property type="term" value="C:nucleus"/>
    <property type="evidence" value="ECO:0007669"/>
    <property type="project" value="UniProtKB-SubCell"/>
</dbReference>
<proteinExistence type="predicted"/>
<evidence type="ECO:0000256" key="1">
    <source>
        <dbReference type="ARBA" id="ARBA00004123"/>
    </source>
</evidence>
<keyword evidence="8" id="KW-1185">Reference proteome</keyword>
<evidence type="ECO:0000256" key="3">
    <source>
        <dbReference type="ARBA" id="ARBA00023125"/>
    </source>
</evidence>
<dbReference type="EMBL" id="CM031810">
    <property type="protein sequence ID" value="KAG6664698.1"/>
    <property type="molecule type" value="Genomic_DNA"/>
</dbReference>
<dbReference type="Proteomes" id="UP000811609">
    <property type="component" value="Chromosome 2"/>
</dbReference>
<evidence type="ECO:0000313" key="8">
    <source>
        <dbReference type="Proteomes" id="UP000811609"/>
    </source>
</evidence>
<feature type="domain" description="HTH myb-type" evidence="6">
    <location>
        <begin position="62"/>
        <end position="116"/>
    </location>
</feature>
<gene>
    <name evidence="7" type="ORF">CIPAW_02G112400</name>
</gene>
<reference evidence="7" key="1">
    <citation type="submission" date="2020-12" db="EMBL/GenBank/DDBJ databases">
        <title>WGS assembly of Carya illinoinensis cv. Pawnee.</title>
        <authorList>
            <person name="Platts A."/>
            <person name="Shu S."/>
            <person name="Wright S."/>
            <person name="Barry K."/>
            <person name="Edger P."/>
            <person name="Pires J.C."/>
            <person name="Schmutz J."/>
        </authorList>
    </citation>
    <scope>NUCLEOTIDE SEQUENCE</scope>
    <source>
        <tissue evidence="7">Leaf</tissue>
    </source>
</reference>
<evidence type="ECO:0000256" key="4">
    <source>
        <dbReference type="ARBA" id="ARBA00023242"/>
    </source>
</evidence>
<evidence type="ECO:0000259" key="5">
    <source>
        <dbReference type="PROSITE" id="PS50090"/>
    </source>
</evidence>
<dbReference type="Pfam" id="PF00249">
    <property type="entry name" value="Myb_DNA-binding"/>
    <property type="match status" value="2"/>
</dbReference>
<keyword evidence="2" id="KW-0677">Repeat</keyword>
<sequence length="283" mass="32096">MVRAPCCDKVGLKKGPWTTEEDQILMSFIQKYGHENWRALPKQAGLLRCGKSCRLRWINYLRPDIKRGNFSTEEEETILKLHEMLGNKWSAIAAKLPGRTDNEIKNVWHTHLKKRLNRNQANPEIILPTPTNHFNALSKSPSSSCLNLPSHDLEFETDPSYTSLSPQTSSSDFSSVTDASLATMDPTNQYMMDHIEVEDMSESFPVIDDSLWSESPLPENISVPSDVFAISDHDKSQTSQYLFNSIEVVEPGYDHFGSIIDDGMEFWYNLFIRAGGSPESSEF</sequence>
<dbReference type="FunFam" id="1.10.10.60:FF:000001">
    <property type="entry name" value="MYB-related transcription factor"/>
    <property type="match status" value="1"/>
</dbReference>
<feature type="domain" description="Myb-like" evidence="5">
    <location>
        <begin position="62"/>
        <end position="112"/>
    </location>
</feature>
<dbReference type="PROSITE" id="PS51294">
    <property type="entry name" value="HTH_MYB"/>
    <property type="match status" value="2"/>
</dbReference>
<protein>
    <submittedName>
        <fullName evidence="7">Uncharacterized protein</fullName>
    </submittedName>
</protein>
<comment type="caution">
    <text evidence="7">The sequence shown here is derived from an EMBL/GenBank/DDBJ whole genome shotgun (WGS) entry which is preliminary data.</text>
</comment>
<organism evidence="7 8">
    <name type="scientific">Carya illinoinensis</name>
    <name type="common">Pecan</name>
    <dbReference type="NCBI Taxonomy" id="32201"/>
    <lineage>
        <taxon>Eukaryota</taxon>
        <taxon>Viridiplantae</taxon>
        <taxon>Streptophyta</taxon>
        <taxon>Embryophyta</taxon>
        <taxon>Tracheophyta</taxon>
        <taxon>Spermatophyta</taxon>
        <taxon>Magnoliopsida</taxon>
        <taxon>eudicotyledons</taxon>
        <taxon>Gunneridae</taxon>
        <taxon>Pentapetalae</taxon>
        <taxon>rosids</taxon>
        <taxon>fabids</taxon>
        <taxon>Fagales</taxon>
        <taxon>Juglandaceae</taxon>
        <taxon>Carya</taxon>
    </lineage>
</organism>
<dbReference type="AlphaFoldDB" id="A0A8T1RCC9"/>
<dbReference type="InterPro" id="IPR015495">
    <property type="entry name" value="Myb_TF_plants"/>
</dbReference>
<evidence type="ECO:0000259" key="6">
    <source>
        <dbReference type="PROSITE" id="PS51294"/>
    </source>
</evidence>
<accession>A0A8T1RCC9</accession>
<dbReference type="PANTHER" id="PTHR10641:SF1385">
    <property type="entry name" value="TRANSCRIPTION FACTOR MYB4-LIKE"/>
    <property type="match status" value="1"/>
</dbReference>
<evidence type="ECO:0000313" key="7">
    <source>
        <dbReference type="EMBL" id="KAG6664698.1"/>
    </source>
</evidence>
<dbReference type="PANTHER" id="PTHR10641">
    <property type="entry name" value="MYB FAMILY TRANSCRIPTION FACTOR"/>
    <property type="match status" value="1"/>
</dbReference>
<dbReference type="SMART" id="SM00717">
    <property type="entry name" value="SANT"/>
    <property type="match status" value="2"/>
</dbReference>
<evidence type="ECO:0000256" key="2">
    <source>
        <dbReference type="ARBA" id="ARBA00022737"/>
    </source>
</evidence>
<feature type="domain" description="HTH myb-type" evidence="6">
    <location>
        <begin position="9"/>
        <end position="61"/>
    </location>
</feature>
<dbReference type="InterPro" id="IPR001005">
    <property type="entry name" value="SANT/Myb"/>
</dbReference>
<dbReference type="CDD" id="cd00167">
    <property type="entry name" value="SANT"/>
    <property type="match status" value="2"/>
</dbReference>
<dbReference type="GO" id="GO:0003677">
    <property type="term" value="F:DNA binding"/>
    <property type="evidence" value="ECO:0007669"/>
    <property type="project" value="UniProtKB-KW"/>
</dbReference>
<keyword evidence="4" id="KW-0539">Nucleus</keyword>